<sequence length="101" mass="11627">MVWIKLFRGASQTQRWEMFSNRKFSALTIAPFGTTLLWQLSDRRYAIVCNSQFHPFFIVLFGKFNMQHAAANSCIQAEGTPRRWLYAALLLAAHALGIDLF</sequence>
<dbReference type="VEuPathDB" id="ToxoDB:TGVEG_207403"/>
<name>A0A125YI22_TOXGV</name>
<protein>
    <submittedName>
        <fullName evidence="1">Uncharacterized protein</fullName>
    </submittedName>
</protein>
<evidence type="ECO:0000313" key="1">
    <source>
        <dbReference type="EMBL" id="ESS29359.1"/>
    </source>
</evidence>
<comment type="caution">
    <text evidence="1">The sequence shown here is derived from an EMBL/GenBank/DDBJ whole genome shotgun (WGS) entry which is preliminary data.</text>
</comment>
<dbReference type="AlphaFoldDB" id="A0A125YI22"/>
<gene>
    <name evidence="1" type="ORF">TGVEG_207403</name>
</gene>
<organism evidence="1 2">
    <name type="scientific">Toxoplasma gondii (strain ATCC 50861 / VEG)</name>
    <dbReference type="NCBI Taxonomy" id="432359"/>
    <lineage>
        <taxon>Eukaryota</taxon>
        <taxon>Sar</taxon>
        <taxon>Alveolata</taxon>
        <taxon>Apicomplexa</taxon>
        <taxon>Conoidasida</taxon>
        <taxon>Coccidia</taxon>
        <taxon>Eucoccidiorida</taxon>
        <taxon>Eimeriorina</taxon>
        <taxon>Sarcocystidae</taxon>
        <taxon>Toxoplasma</taxon>
    </lineage>
</organism>
<keyword evidence="2" id="KW-1185">Reference proteome</keyword>
<dbReference type="Proteomes" id="UP000002226">
    <property type="component" value="Unassembled WGS sequence"/>
</dbReference>
<evidence type="ECO:0000313" key="2">
    <source>
        <dbReference type="Proteomes" id="UP000002226"/>
    </source>
</evidence>
<proteinExistence type="predicted"/>
<accession>A0A125YI22</accession>
<dbReference type="OrthoDB" id="10408073at2759"/>
<reference evidence="1" key="1">
    <citation type="submission" date="2007-03" db="EMBL/GenBank/DDBJ databases">
        <authorList>
            <person name="Paulsen I."/>
        </authorList>
    </citation>
    <scope>NUCLEOTIDE SEQUENCE</scope>
    <source>
        <strain evidence="1">VEG</strain>
    </source>
</reference>
<dbReference type="EMBL" id="AAYL02000306">
    <property type="protein sequence ID" value="ESS29359.1"/>
    <property type="molecule type" value="Genomic_DNA"/>
</dbReference>
<dbReference type="OMA" id="GKFNMQH"/>